<dbReference type="VEuPathDB" id="TrichDB:TVAGG3_0620390"/>
<dbReference type="InParanoid" id="A2ETB4"/>
<reference evidence="2" key="2">
    <citation type="journal article" date="2007" name="Science">
        <title>Draft genome sequence of the sexually transmitted pathogen Trichomonas vaginalis.</title>
        <authorList>
            <person name="Carlton J.M."/>
            <person name="Hirt R.P."/>
            <person name="Silva J.C."/>
            <person name="Delcher A.L."/>
            <person name="Schatz M."/>
            <person name="Zhao Q."/>
            <person name="Wortman J.R."/>
            <person name="Bidwell S.L."/>
            <person name="Alsmark U.C.M."/>
            <person name="Besteiro S."/>
            <person name="Sicheritz-Ponten T."/>
            <person name="Noel C.J."/>
            <person name="Dacks J.B."/>
            <person name="Foster P.G."/>
            <person name="Simillion C."/>
            <person name="Van de Peer Y."/>
            <person name="Miranda-Saavedra D."/>
            <person name="Barton G.J."/>
            <person name="Westrop G.D."/>
            <person name="Mueller S."/>
            <person name="Dessi D."/>
            <person name="Fiori P.L."/>
            <person name="Ren Q."/>
            <person name="Paulsen I."/>
            <person name="Zhang H."/>
            <person name="Bastida-Corcuera F.D."/>
            <person name="Simoes-Barbosa A."/>
            <person name="Brown M.T."/>
            <person name="Hayes R.D."/>
            <person name="Mukherjee M."/>
            <person name="Okumura C.Y."/>
            <person name="Schneider R."/>
            <person name="Smith A.J."/>
            <person name="Vanacova S."/>
            <person name="Villalvazo M."/>
            <person name="Haas B.J."/>
            <person name="Pertea M."/>
            <person name="Feldblyum T.V."/>
            <person name="Utterback T.R."/>
            <person name="Shu C.L."/>
            <person name="Osoegawa K."/>
            <person name="de Jong P.J."/>
            <person name="Hrdy I."/>
            <person name="Horvathova L."/>
            <person name="Zubacova Z."/>
            <person name="Dolezal P."/>
            <person name="Malik S.B."/>
            <person name="Logsdon J.M. Jr."/>
            <person name="Henze K."/>
            <person name="Gupta A."/>
            <person name="Wang C.C."/>
            <person name="Dunne R.L."/>
            <person name="Upcroft J.A."/>
            <person name="Upcroft P."/>
            <person name="White O."/>
            <person name="Salzberg S.L."/>
            <person name="Tang P."/>
            <person name="Chiu C.-H."/>
            <person name="Lee Y.-S."/>
            <person name="Embley T.M."/>
            <person name="Coombs G.H."/>
            <person name="Mottram J.C."/>
            <person name="Tachezy J."/>
            <person name="Fraser-Liggett C.M."/>
            <person name="Johnson P.J."/>
        </authorList>
    </citation>
    <scope>NUCLEOTIDE SEQUENCE [LARGE SCALE GENOMIC DNA]</scope>
    <source>
        <strain evidence="2">G3</strain>
    </source>
</reference>
<name>A2ETB4_TRIV3</name>
<dbReference type="Proteomes" id="UP000001542">
    <property type="component" value="Unassembled WGS sequence"/>
</dbReference>
<dbReference type="RefSeq" id="XP_001316327.1">
    <property type="nucleotide sequence ID" value="XM_001316292.1"/>
</dbReference>
<dbReference type="EMBL" id="DS113485">
    <property type="protein sequence ID" value="EAY04104.1"/>
    <property type="molecule type" value="Genomic_DNA"/>
</dbReference>
<organism evidence="2 3">
    <name type="scientific">Trichomonas vaginalis (strain ATCC PRA-98 / G3)</name>
    <dbReference type="NCBI Taxonomy" id="412133"/>
    <lineage>
        <taxon>Eukaryota</taxon>
        <taxon>Metamonada</taxon>
        <taxon>Parabasalia</taxon>
        <taxon>Trichomonadida</taxon>
        <taxon>Trichomonadidae</taxon>
        <taxon>Trichomonas</taxon>
    </lineage>
</organism>
<protein>
    <submittedName>
        <fullName evidence="2">Uncharacterized protein</fullName>
    </submittedName>
</protein>
<evidence type="ECO:0000313" key="3">
    <source>
        <dbReference type="Proteomes" id="UP000001542"/>
    </source>
</evidence>
<feature type="region of interest" description="Disordered" evidence="1">
    <location>
        <begin position="221"/>
        <end position="242"/>
    </location>
</feature>
<reference evidence="2" key="1">
    <citation type="submission" date="2006-10" db="EMBL/GenBank/DDBJ databases">
        <authorList>
            <person name="Amadeo P."/>
            <person name="Zhao Q."/>
            <person name="Wortman J."/>
            <person name="Fraser-Liggett C."/>
            <person name="Carlton J."/>
        </authorList>
    </citation>
    <scope>NUCLEOTIDE SEQUENCE</scope>
    <source>
        <strain evidence="2">G3</strain>
    </source>
</reference>
<dbReference type="OrthoDB" id="10260639at2759"/>
<dbReference type="AlphaFoldDB" id="A2ETB4"/>
<dbReference type="VEuPathDB" id="TrichDB:TVAG_483420"/>
<accession>A2ETB4</accession>
<keyword evidence="3" id="KW-1185">Reference proteome</keyword>
<proteinExistence type="predicted"/>
<evidence type="ECO:0000256" key="1">
    <source>
        <dbReference type="SAM" id="MobiDB-lite"/>
    </source>
</evidence>
<dbReference type="KEGG" id="tva:4761951"/>
<evidence type="ECO:0000313" key="2">
    <source>
        <dbReference type="EMBL" id="EAY04104.1"/>
    </source>
</evidence>
<gene>
    <name evidence="2" type="ORF">TVAG_483420</name>
</gene>
<sequence length="242" mass="27663">MFQVGWYMNTPTDLKKSKQKPTLRWVTVNEYWLEISVKPLEPPLITIHLGFVNFRPGNAEDALPINSLVLNTFGPIGEWQIFISTNNRFEILDFYEALVKGRDCWNTFLSSDQQVTTFESSFKDKNIGFLGGRSVECNLSPSGFKTMRSQTESTLFKYSDVVYLRPVRFDTRQGACFEMVVKASKQQRSDLLFQCHDHAEMKKFITIFLYNLNQIGSDLSTQSGSSNYQQEKLSTPSAPSSS</sequence>